<dbReference type="Proteomes" id="UP001596958">
    <property type="component" value="Unassembled WGS sequence"/>
</dbReference>
<accession>A0ABW2YV93</accession>
<dbReference type="InterPro" id="IPR010496">
    <property type="entry name" value="AL/BT2_dom"/>
</dbReference>
<sequence>MKRALIYSAASMFLALGANAQMIVDPSKPLTNKPEETEVYPPQAALPKVVQSPKAFDTPPSDAVVLFDGKNLNEWVSSSRGKGEAKWTVADGAFTVNKPSGDIETKRNFTNYQLHIEYRIPANITGQGQSRGNSGVFLAATNGKAGGYEIQVLDGYNNENKTYVNGMVGSIYKEVVPLANPARKAGEWNAYDIVWTAPTFNTDGTVKTKARVTAFLNGVLVQNNFEVEGETNYIGKHEYVKHGPAPIKLQAHGDKSEPISYRNIWLREL</sequence>
<dbReference type="Gene3D" id="2.60.120.560">
    <property type="entry name" value="Exo-inulinase, domain 1"/>
    <property type="match status" value="1"/>
</dbReference>
<evidence type="ECO:0000313" key="4">
    <source>
        <dbReference type="Proteomes" id="UP001596958"/>
    </source>
</evidence>
<evidence type="ECO:0000256" key="1">
    <source>
        <dbReference type="SAM" id="SignalP"/>
    </source>
</evidence>
<dbReference type="EMBL" id="JBHTHU010000005">
    <property type="protein sequence ID" value="MFD0750184.1"/>
    <property type="molecule type" value="Genomic_DNA"/>
</dbReference>
<feature type="chain" id="PRO_5046596972" evidence="1">
    <location>
        <begin position="21"/>
        <end position="269"/>
    </location>
</feature>
<name>A0ABW2YV93_9SPHI</name>
<organism evidence="3 4">
    <name type="scientific">Mucilaginibacter calamicampi</name>
    <dbReference type="NCBI Taxonomy" id="1302352"/>
    <lineage>
        <taxon>Bacteria</taxon>
        <taxon>Pseudomonadati</taxon>
        <taxon>Bacteroidota</taxon>
        <taxon>Sphingobacteriia</taxon>
        <taxon>Sphingobacteriales</taxon>
        <taxon>Sphingobacteriaceae</taxon>
        <taxon>Mucilaginibacter</taxon>
    </lineage>
</organism>
<feature type="signal peptide" evidence="1">
    <location>
        <begin position="1"/>
        <end position="20"/>
    </location>
</feature>
<feature type="domain" description="3-keto-alpha-glucoside-1,2-lyase/3-keto-2-hydroxy-glucal hydratase" evidence="2">
    <location>
        <begin position="63"/>
        <end position="267"/>
    </location>
</feature>
<evidence type="ECO:0000259" key="2">
    <source>
        <dbReference type="Pfam" id="PF06439"/>
    </source>
</evidence>
<keyword evidence="4" id="KW-1185">Reference proteome</keyword>
<keyword evidence="1" id="KW-0732">Signal</keyword>
<evidence type="ECO:0000313" key="3">
    <source>
        <dbReference type="EMBL" id="MFD0750184.1"/>
    </source>
</evidence>
<reference evidence="4" key="1">
    <citation type="journal article" date="2019" name="Int. J. Syst. Evol. Microbiol.">
        <title>The Global Catalogue of Microorganisms (GCM) 10K type strain sequencing project: providing services to taxonomists for standard genome sequencing and annotation.</title>
        <authorList>
            <consortium name="The Broad Institute Genomics Platform"/>
            <consortium name="The Broad Institute Genome Sequencing Center for Infectious Disease"/>
            <person name="Wu L."/>
            <person name="Ma J."/>
        </authorList>
    </citation>
    <scope>NUCLEOTIDE SEQUENCE [LARGE SCALE GENOMIC DNA]</scope>
    <source>
        <strain evidence="4">CCUG 63418</strain>
    </source>
</reference>
<gene>
    <name evidence="3" type="ORF">ACFQZS_08535</name>
</gene>
<protein>
    <submittedName>
        <fullName evidence="3">DUF1080 domain-containing protein</fullName>
    </submittedName>
</protein>
<dbReference type="RefSeq" id="WP_377099223.1">
    <property type="nucleotide sequence ID" value="NZ_JBHTHU010000005.1"/>
</dbReference>
<proteinExistence type="predicted"/>
<dbReference type="Pfam" id="PF06439">
    <property type="entry name" value="3keto-disac_hyd"/>
    <property type="match status" value="1"/>
</dbReference>
<comment type="caution">
    <text evidence="3">The sequence shown here is derived from an EMBL/GenBank/DDBJ whole genome shotgun (WGS) entry which is preliminary data.</text>
</comment>